<dbReference type="PATRIC" id="fig|344882.3.peg.1787"/>
<evidence type="ECO:0000256" key="1">
    <source>
        <dbReference type="SAM" id="MobiDB-lite"/>
    </source>
</evidence>
<gene>
    <name evidence="2" type="ORF">ABB29_02885</name>
</gene>
<organism evidence="2 3">
    <name type="scientific">Pseudoxanthomonas dokdonensis</name>
    <dbReference type="NCBI Taxonomy" id="344882"/>
    <lineage>
        <taxon>Bacteria</taxon>
        <taxon>Pseudomonadati</taxon>
        <taxon>Pseudomonadota</taxon>
        <taxon>Gammaproteobacteria</taxon>
        <taxon>Lysobacterales</taxon>
        <taxon>Lysobacteraceae</taxon>
        <taxon>Pseudoxanthomonas</taxon>
    </lineage>
</organism>
<evidence type="ECO:0000313" key="3">
    <source>
        <dbReference type="Proteomes" id="UP000052052"/>
    </source>
</evidence>
<dbReference type="AlphaFoldDB" id="A0A0R0CYQ0"/>
<evidence type="ECO:0000313" key="2">
    <source>
        <dbReference type="EMBL" id="KRG71698.1"/>
    </source>
</evidence>
<sequence>MEVNNMRSQRPRNPSLSAQQPAPQITVAGLSAESTPLSRLIHLLSGDDPISLADTGITPLCRDRLDAIAGNASHEGDNCLACAQLLLSLMETTLENDCPPDNHQLLSLARHVLRLLRDQQRWHTLADNAAYYRDHPQVAARIAAARAGNC</sequence>
<dbReference type="EMBL" id="LDJL01000002">
    <property type="protein sequence ID" value="KRG71698.1"/>
    <property type="molecule type" value="Genomic_DNA"/>
</dbReference>
<name>A0A0R0CYQ0_9GAMM</name>
<dbReference type="Proteomes" id="UP000052052">
    <property type="component" value="Unassembled WGS sequence"/>
</dbReference>
<protein>
    <submittedName>
        <fullName evidence="2">Uncharacterized protein</fullName>
    </submittedName>
</protein>
<comment type="caution">
    <text evidence="2">The sequence shown here is derived from an EMBL/GenBank/DDBJ whole genome shotgun (WGS) entry which is preliminary data.</text>
</comment>
<keyword evidence="3" id="KW-1185">Reference proteome</keyword>
<proteinExistence type="predicted"/>
<reference evidence="2 3" key="1">
    <citation type="submission" date="2015-05" db="EMBL/GenBank/DDBJ databases">
        <title>Genome sequencing and analysis of members of genus Stenotrophomonas.</title>
        <authorList>
            <person name="Patil P.P."/>
            <person name="Midha S."/>
            <person name="Patil P.B."/>
        </authorList>
    </citation>
    <scope>NUCLEOTIDE SEQUENCE [LARGE SCALE GENOMIC DNA]</scope>
    <source>
        <strain evidence="2 3">DSM 21858</strain>
    </source>
</reference>
<feature type="region of interest" description="Disordered" evidence="1">
    <location>
        <begin position="1"/>
        <end position="22"/>
    </location>
</feature>
<accession>A0A0R0CYQ0</accession>